<proteinExistence type="predicted"/>
<dbReference type="AlphaFoldDB" id="A0A6N8I3I8"/>
<dbReference type="Proteomes" id="UP000469440">
    <property type="component" value="Unassembled WGS sequence"/>
</dbReference>
<organism evidence="1 2">
    <name type="scientific">Caproicibacter fermentans</name>
    <dbReference type="NCBI Taxonomy" id="2576756"/>
    <lineage>
        <taxon>Bacteria</taxon>
        <taxon>Bacillati</taxon>
        <taxon>Bacillota</taxon>
        <taxon>Clostridia</taxon>
        <taxon>Eubacteriales</taxon>
        <taxon>Acutalibacteraceae</taxon>
        <taxon>Caproicibacter</taxon>
    </lineage>
</organism>
<keyword evidence="2" id="KW-1185">Reference proteome</keyword>
<protein>
    <submittedName>
        <fullName evidence="1">Uncharacterized protein</fullName>
    </submittedName>
</protein>
<dbReference type="InterPro" id="IPR046592">
    <property type="entry name" value="DUF6650"/>
</dbReference>
<name>A0A6N8I3I8_9FIRM</name>
<reference evidence="1 2" key="1">
    <citation type="submission" date="2019-09" db="EMBL/GenBank/DDBJ databases">
        <title>Genome sequence of Clostridium sp. EA1.</title>
        <authorList>
            <person name="Poehlein A."/>
            <person name="Bengelsdorf F.R."/>
            <person name="Daniel R."/>
        </authorList>
    </citation>
    <scope>NUCLEOTIDE SEQUENCE [LARGE SCALE GENOMIC DNA]</scope>
    <source>
        <strain evidence="1 2">EA1</strain>
    </source>
</reference>
<dbReference type="RefSeq" id="WP_066649696.1">
    <property type="nucleotide sequence ID" value="NZ_VWXL01000083.1"/>
</dbReference>
<gene>
    <name evidence="1" type="ORF">CAFE_28040</name>
</gene>
<comment type="caution">
    <text evidence="1">The sequence shown here is derived from an EMBL/GenBank/DDBJ whole genome shotgun (WGS) entry which is preliminary data.</text>
</comment>
<evidence type="ECO:0000313" key="1">
    <source>
        <dbReference type="EMBL" id="MVB12073.1"/>
    </source>
</evidence>
<dbReference type="OrthoDB" id="2053534at2"/>
<dbReference type="EMBL" id="VWXL01000083">
    <property type="protein sequence ID" value="MVB12073.1"/>
    <property type="molecule type" value="Genomic_DNA"/>
</dbReference>
<dbReference type="Pfam" id="PF20355">
    <property type="entry name" value="DUF6650"/>
    <property type="match status" value="1"/>
</dbReference>
<accession>A0A6N8I3I8</accession>
<evidence type="ECO:0000313" key="2">
    <source>
        <dbReference type="Proteomes" id="UP000469440"/>
    </source>
</evidence>
<sequence>MRIRITGLDTPVGGVSWEYTENAKKGIQELYYFLEAKRILTNPAEMEIENWCAKSAIEIRNKLTELLPKYDFNGETITCFRTMIDSCNSFLDDMGCVTRPGIIYKNGNGDWEDINFSKAMKKFRKSFRDNIRILSEAYQIEFKNDIPEKF</sequence>